<dbReference type="PROSITE" id="PS51421">
    <property type="entry name" value="RAS"/>
    <property type="match status" value="1"/>
</dbReference>
<dbReference type="SMART" id="SM00174">
    <property type="entry name" value="RHO"/>
    <property type="match status" value="1"/>
</dbReference>
<dbReference type="InterPro" id="IPR027417">
    <property type="entry name" value="P-loop_NTPase"/>
</dbReference>
<dbReference type="Proteomes" id="UP000789595">
    <property type="component" value="Unassembled WGS sequence"/>
</dbReference>
<evidence type="ECO:0000313" key="4">
    <source>
        <dbReference type="Proteomes" id="UP000789595"/>
    </source>
</evidence>
<dbReference type="PROSITE" id="PS51419">
    <property type="entry name" value="RAB"/>
    <property type="match status" value="1"/>
</dbReference>
<keyword evidence="4" id="KW-1185">Reference proteome</keyword>
<reference evidence="3" key="1">
    <citation type="submission" date="2021-11" db="EMBL/GenBank/DDBJ databases">
        <authorList>
            <consortium name="Genoscope - CEA"/>
            <person name="William W."/>
        </authorList>
    </citation>
    <scope>NUCLEOTIDE SEQUENCE</scope>
</reference>
<name>A0A8J2SBA8_9STRA</name>
<dbReference type="SMART" id="SM00173">
    <property type="entry name" value="RAS"/>
    <property type="match status" value="1"/>
</dbReference>
<sequence>MPRPRKVVLLGDFGVGKTSFGTRLAKGEFHESTLATLGVAHFNVAVRAAGDGPLAPAVKLEIWDTAGQERYRSMDTLKLYLRGAAGAIIVADLTRAASFDAAVRVIEQIRGDEIGCNIPIALAANKSDLPSRQVEAAAVRAAAADLKLADARETSCKTGDGVLALARALVKALPPPEAPPETVELEGPSSSTACC</sequence>
<keyword evidence="1" id="KW-0547">Nucleotide-binding</keyword>
<dbReference type="FunFam" id="3.40.50.300:FF:001447">
    <property type="entry name" value="Ras-related protein Rab-1B"/>
    <property type="match status" value="1"/>
</dbReference>
<evidence type="ECO:0000313" key="3">
    <source>
        <dbReference type="EMBL" id="CAH0368533.1"/>
    </source>
</evidence>
<comment type="caution">
    <text evidence="3">The sequence shown here is derived from an EMBL/GenBank/DDBJ whole genome shotgun (WGS) entry which is preliminary data.</text>
</comment>
<dbReference type="Gene3D" id="3.40.50.300">
    <property type="entry name" value="P-loop containing nucleotide triphosphate hydrolases"/>
    <property type="match status" value="1"/>
</dbReference>
<dbReference type="InterPro" id="IPR001806">
    <property type="entry name" value="Small_GTPase"/>
</dbReference>
<protein>
    <submittedName>
        <fullName evidence="3">Uncharacterized protein</fullName>
    </submittedName>
</protein>
<dbReference type="Pfam" id="PF00071">
    <property type="entry name" value="Ras"/>
    <property type="match status" value="1"/>
</dbReference>
<dbReference type="InterPro" id="IPR005225">
    <property type="entry name" value="Small_GTP-bd"/>
</dbReference>
<dbReference type="SMART" id="SM00175">
    <property type="entry name" value="RAB"/>
    <property type="match status" value="1"/>
</dbReference>
<evidence type="ECO:0000256" key="1">
    <source>
        <dbReference type="ARBA" id="ARBA00022741"/>
    </source>
</evidence>
<feature type="region of interest" description="Disordered" evidence="2">
    <location>
        <begin position="176"/>
        <end position="195"/>
    </location>
</feature>
<dbReference type="SUPFAM" id="SSF52540">
    <property type="entry name" value="P-loop containing nucleoside triphosphate hydrolases"/>
    <property type="match status" value="1"/>
</dbReference>
<dbReference type="GO" id="GO:0005525">
    <property type="term" value="F:GTP binding"/>
    <property type="evidence" value="ECO:0007669"/>
    <property type="project" value="InterPro"/>
</dbReference>
<accession>A0A8J2SBA8</accession>
<organism evidence="3 4">
    <name type="scientific">Pelagomonas calceolata</name>
    <dbReference type="NCBI Taxonomy" id="35677"/>
    <lineage>
        <taxon>Eukaryota</taxon>
        <taxon>Sar</taxon>
        <taxon>Stramenopiles</taxon>
        <taxon>Ochrophyta</taxon>
        <taxon>Pelagophyceae</taxon>
        <taxon>Pelagomonadales</taxon>
        <taxon>Pelagomonadaceae</taxon>
        <taxon>Pelagomonas</taxon>
    </lineage>
</organism>
<dbReference type="AlphaFoldDB" id="A0A8J2SBA8"/>
<proteinExistence type="predicted"/>
<dbReference type="CDD" id="cd00154">
    <property type="entry name" value="Rab"/>
    <property type="match status" value="1"/>
</dbReference>
<gene>
    <name evidence="3" type="ORF">PECAL_2P16010</name>
</gene>
<dbReference type="NCBIfam" id="TIGR00231">
    <property type="entry name" value="small_GTP"/>
    <property type="match status" value="1"/>
</dbReference>
<dbReference type="EMBL" id="CAKKNE010000002">
    <property type="protein sequence ID" value="CAH0368533.1"/>
    <property type="molecule type" value="Genomic_DNA"/>
</dbReference>
<dbReference type="PANTHER" id="PTHR47978">
    <property type="match status" value="1"/>
</dbReference>
<evidence type="ECO:0000256" key="2">
    <source>
        <dbReference type="SAM" id="MobiDB-lite"/>
    </source>
</evidence>
<dbReference type="GO" id="GO:0003924">
    <property type="term" value="F:GTPase activity"/>
    <property type="evidence" value="ECO:0007669"/>
    <property type="project" value="InterPro"/>
</dbReference>
<dbReference type="OrthoDB" id="28034at2759"/>
<dbReference type="PRINTS" id="PR00449">
    <property type="entry name" value="RASTRNSFRMNG"/>
</dbReference>